<keyword evidence="1" id="KW-0472">Membrane</keyword>
<name>F4G1J7_METCR</name>
<keyword evidence="3" id="KW-1185">Reference proteome</keyword>
<keyword evidence="1" id="KW-0812">Transmembrane</keyword>
<gene>
    <name evidence="2" type="ordered locus">Mcup_0705</name>
</gene>
<organism evidence="2 3">
    <name type="scientific">Metallosphaera cuprina (strain Ar-4)</name>
    <dbReference type="NCBI Taxonomy" id="1006006"/>
    <lineage>
        <taxon>Archaea</taxon>
        <taxon>Thermoproteota</taxon>
        <taxon>Thermoprotei</taxon>
        <taxon>Sulfolobales</taxon>
        <taxon>Sulfolobaceae</taxon>
        <taxon>Metallosphaera</taxon>
    </lineage>
</organism>
<accession>F4G1J7</accession>
<dbReference type="GeneID" id="10492896"/>
<reference evidence="2 3" key="1">
    <citation type="journal article" date="2011" name="J. Bacteriol.">
        <title>Complete genome sequence of Metallosphaera cuprina, a metal sulfide-oxidizing archaeon from a hot spring.</title>
        <authorList>
            <person name="Liu L.J."/>
            <person name="You X.Y."/>
            <person name="Zheng H."/>
            <person name="Wang S."/>
            <person name="Jiang C.Y."/>
            <person name="Liu S.J."/>
        </authorList>
    </citation>
    <scope>NUCLEOTIDE SEQUENCE [LARGE SCALE GENOMIC DNA]</scope>
    <source>
        <strain evidence="2 3">Ar-4</strain>
    </source>
</reference>
<dbReference type="PATRIC" id="fig|1006006.8.peg.704"/>
<keyword evidence="1" id="KW-1133">Transmembrane helix</keyword>
<proteinExistence type="predicted"/>
<dbReference type="OrthoDB" id="382541at2157"/>
<dbReference type="AlphaFoldDB" id="F4G1J7"/>
<dbReference type="eggNOG" id="arCOG03871">
    <property type="taxonomic scope" value="Archaea"/>
</dbReference>
<dbReference type="RefSeq" id="WP_013737308.1">
    <property type="nucleotide sequence ID" value="NC_015435.1"/>
</dbReference>
<sequence>MRDRRALSDSITALIILVVAVTLTLTVALLGFTLFKQYGSQNVVVSGVPTLYHQDGKPVLNVTLKNLGTSEVRIEGVEIGGLHNDSVFVLSGGSIETLSIQLSGSETFINGSVVQVVITISSQLEPTIFTYAKVVN</sequence>
<dbReference type="KEGG" id="mcn:Mcup_0705"/>
<evidence type="ECO:0000256" key="1">
    <source>
        <dbReference type="SAM" id="Phobius"/>
    </source>
</evidence>
<evidence type="ECO:0000313" key="2">
    <source>
        <dbReference type="EMBL" id="AEB94810.1"/>
    </source>
</evidence>
<dbReference type="EMBL" id="CP002656">
    <property type="protein sequence ID" value="AEB94810.1"/>
    <property type="molecule type" value="Genomic_DNA"/>
</dbReference>
<evidence type="ECO:0000313" key="3">
    <source>
        <dbReference type="Proteomes" id="UP000007812"/>
    </source>
</evidence>
<dbReference type="HOGENOM" id="CLU_1965594_0_0_2"/>
<feature type="transmembrane region" description="Helical" evidence="1">
    <location>
        <begin position="12"/>
        <end position="35"/>
    </location>
</feature>
<dbReference type="Proteomes" id="UP000007812">
    <property type="component" value="Chromosome"/>
</dbReference>
<evidence type="ECO:0008006" key="4">
    <source>
        <dbReference type="Google" id="ProtNLM"/>
    </source>
</evidence>
<protein>
    <recommendedName>
        <fullName evidence="4">Archaeal Type IV pilin N-terminal domain-containing protein</fullName>
    </recommendedName>
</protein>